<dbReference type="PROSITE" id="PS50263">
    <property type="entry name" value="CN_HYDROLASE"/>
    <property type="match status" value="1"/>
</dbReference>
<evidence type="ECO:0000259" key="1">
    <source>
        <dbReference type="PROSITE" id="PS50263"/>
    </source>
</evidence>
<accession>A0A6J7E784</accession>
<dbReference type="InterPro" id="IPR003010">
    <property type="entry name" value="C-N_Hydrolase"/>
</dbReference>
<dbReference type="EMBL" id="CAFBLM010000056">
    <property type="protein sequence ID" value="CAB4877155.1"/>
    <property type="molecule type" value="Genomic_DNA"/>
</dbReference>
<reference evidence="2" key="1">
    <citation type="submission" date="2020-05" db="EMBL/GenBank/DDBJ databases">
        <authorList>
            <person name="Chiriac C."/>
            <person name="Salcher M."/>
            <person name="Ghai R."/>
            <person name="Kavagutti S V."/>
        </authorList>
    </citation>
    <scope>NUCLEOTIDE SEQUENCE</scope>
</reference>
<dbReference type="Gene3D" id="3.60.110.10">
    <property type="entry name" value="Carbon-nitrogen hydrolase"/>
    <property type="match status" value="1"/>
</dbReference>
<dbReference type="AlphaFoldDB" id="A0A6J7E784"/>
<dbReference type="PANTHER" id="PTHR23088">
    <property type="entry name" value="NITRILASE-RELATED"/>
    <property type="match status" value="1"/>
</dbReference>
<dbReference type="Pfam" id="PF00795">
    <property type="entry name" value="CN_hydrolase"/>
    <property type="match status" value="1"/>
</dbReference>
<sequence>MGLLQLQVDSADGVDQRIDRAMSLVEKILAGANVELPVVAAEGTDLSASVEFLVLPELWTVGALDSEAMLAAPLSIDGSVVKAFAELAAKYSVWLHLGSIPEVDGDQRFNTSIVFGPDGVIAATYRKIHLFGFDSGEAAMLTSGTQIVCVPTAIGATGLSTCYDVRFPELYRQQLDAGAESFVIPAGWPLARIEHWRTLLKSRSIENLAWTLGCNQVGTQAGVVLGGASAVVNPWGEVLVEAPADQECLVLADVDVELVHATRSRFPVLRDRKL</sequence>
<dbReference type="PANTHER" id="PTHR23088:SF27">
    <property type="entry name" value="DEAMINATED GLUTATHIONE AMIDASE"/>
    <property type="match status" value="1"/>
</dbReference>
<evidence type="ECO:0000313" key="2">
    <source>
        <dbReference type="EMBL" id="CAB4877155.1"/>
    </source>
</evidence>
<dbReference type="InterPro" id="IPR001110">
    <property type="entry name" value="UPF0012_CS"/>
</dbReference>
<protein>
    <submittedName>
        <fullName evidence="2">Unannotated protein</fullName>
    </submittedName>
</protein>
<dbReference type="SUPFAM" id="SSF56317">
    <property type="entry name" value="Carbon-nitrogen hydrolase"/>
    <property type="match status" value="1"/>
</dbReference>
<gene>
    <name evidence="2" type="ORF">UFOPK3401_01148</name>
</gene>
<proteinExistence type="predicted"/>
<dbReference type="CDD" id="cd07583">
    <property type="entry name" value="nitrilase_5"/>
    <property type="match status" value="1"/>
</dbReference>
<feature type="domain" description="CN hydrolase" evidence="1">
    <location>
        <begin position="1"/>
        <end position="256"/>
    </location>
</feature>
<dbReference type="PROSITE" id="PS01227">
    <property type="entry name" value="UPF0012"/>
    <property type="match status" value="1"/>
</dbReference>
<dbReference type="InterPro" id="IPR036526">
    <property type="entry name" value="C-N_Hydrolase_sf"/>
</dbReference>
<organism evidence="2">
    <name type="scientific">freshwater metagenome</name>
    <dbReference type="NCBI Taxonomy" id="449393"/>
    <lineage>
        <taxon>unclassified sequences</taxon>
        <taxon>metagenomes</taxon>
        <taxon>ecological metagenomes</taxon>
    </lineage>
</organism>
<name>A0A6J7E784_9ZZZZ</name>